<evidence type="ECO:0000313" key="1">
    <source>
        <dbReference type="EMBL" id="JAH25682.1"/>
    </source>
</evidence>
<reference evidence="1" key="1">
    <citation type="submission" date="2014-11" db="EMBL/GenBank/DDBJ databases">
        <authorList>
            <person name="Amaro Gonzalez C."/>
        </authorList>
    </citation>
    <scope>NUCLEOTIDE SEQUENCE</scope>
</reference>
<dbReference type="EMBL" id="GBXM01082895">
    <property type="protein sequence ID" value="JAH25682.1"/>
    <property type="molecule type" value="Transcribed_RNA"/>
</dbReference>
<proteinExistence type="predicted"/>
<reference evidence="1" key="2">
    <citation type="journal article" date="2015" name="Fish Shellfish Immunol.">
        <title>Early steps in the European eel (Anguilla anguilla)-Vibrio vulnificus interaction in the gills: Role of the RtxA13 toxin.</title>
        <authorList>
            <person name="Callol A."/>
            <person name="Pajuelo D."/>
            <person name="Ebbesson L."/>
            <person name="Teles M."/>
            <person name="MacKenzie S."/>
            <person name="Amaro C."/>
        </authorList>
    </citation>
    <scope>NUCLEOTIDE SEQUENCE</scope>
</reference>
<name>A0A0E9RA57_ANGAN</name>
<sequence length="56" mass="6557">MINITIRTTATHIATPKPIRTLLYFHLRLGTDRFVVSFSSYTYIIYTHLSWARLQG</sequence>
<accession>A0A0E9RA57</accession>
<organism evidence="1">
    <name type="scientific">Anguilla anguilla</name>
    <name type="common">European freshwater eel</name>
    <name type="synonym">Muraena anguilla</name>
    <dbReference type="NCBI Taxonomy" id="7936"/>
    <lineage>
        <taxon>Eukaryota</taxon>
        <taxon>Metazoa</taxon>
        <taxon>Chordata</taxon>
        <taxon>Craniata</taxon>
        <taxon>Vertebrata</taxon>
        <taxon>Euteleostomi</taxon>
        <taxon>Actinopterygii</taxon>
        <taxon>Neopterygii</taxon>
        <taxon>Teleostei</taxon>
        <taxon>Anguilliformes</taxon>
        <taxon>Anguillidae</taxon>
        <taxon>Anguilla</taxon>
    </lineage>
</organism>
<dbReference type="AlphaFoldDB" id="A0A0E9RA57"/>
<protein>
    <submittedName>
        <fullName evidence="1">Uncharacterized protein</fullName>
    </submittedName>
</protein>